<evidence type="ECO:0000313" key="2">
    <source>
        <dbReference type="Proteomes" id="UP001175271"/>
    </source>
</evidence>
<protein>
    <submittedName>
        <fullName evidence="1">Uncharacterized protein</fullName>
    </submittedName>
</protein>
<accession>A0AA39HDS3</accession>
<dbReference type="Proteomes" id="UP001175271">
    <property type="component" value="Unassembled WGS sequence"/>
</dbReference>
<keyword evidence="2" id="KW-1185">Reference proteome</keyword>
<comment type="caution">
    <text evidence="1">The sequence shown here is derived from an EMBL/GenBank/DDBJ whole genome shotgun (WGS) entry which is preliminary data.</text>
</comment>
<dbReference type="EMBL" id="JAUCMV010000004">
    <property type="protein sequence ID" value="KAK0403973.1"/>
    <property type="molecule type" value="Genomic_DNA"/>
</dbReference>
<evidence type="ECO:0000313" key="1">
    <source>
        <dbReference type="EMBL" id="KAK0403973.1"/>
    </source>
</evidence>
<sequence length="273" mass="31082">MAPSLLAIAVSGLRDDATFAQTELLPRELRRILLHFLEDVEAFEAAFRRLLPWRRLPSRFIAIDRGCRLDVEETVQNFNGAIAPSAFVALCTLNLMESDYRAAPKPETLVLDFLMYPMIHRGVPLYAGFLRRGRFRADNATATLVFLARSGFERLFELFFVENSGRSDALTVLRRCVHHRVALRVLERTFRRRKNGLHKCFGPSSEKGAILEELRRHPGIIAASGESAFVATVTRLLMAEVGAWQLEKLDRWIGEFPSDVAESVAYCRLRYLE</sequence>
<gene>
    <name evidence="1" type="ORF">QR680_017218</name>
</gene>
<dbReference type="AlphaFoldDB" id="A0AA39HDS3"/>
<name>A0AA39HDS3_9BILA</name>
<proteinExistence type="predicted"/>
<reference evidence="1" key="1">
    <citation type="submission" date="2023-06" db="EMBL/GenBank/DDBJ databases">
        <title>Genomic analysis of the entomopathogenic nematode Steinernema hermaphroditum.</title>
        <authorList>
            <person name="Schwarz E.M."/>
            <person name="Heppert J.K."/>
            <person name="Baniya A."/>
            <person name="Schwartz H.T."/>
            <person name="Tan C.-H."/>
            <person name="Antoshechkin I."/>
            <person name="Sternberg P.W."/>
            <person name="Goodrich-Blair H."/>
            <person name="Dillman A.R."/>
        </authorList>
    </citation>
    <scope>NUCLEOTIDE SEQUENCE</scope>
    <source>
        <strain evidence="1">PS9179</strain>
        <tissue evidence="1">Whole animal</tissue>
    </source>
</reference>
<organism evidence="1 2">
    <name type="scientific">Steinernema hermaphroditum</name>
    <dbReference type="NCBI Taxonomy" id="289476"/>
    <lineage>
        <taxon>Eukaryota</taxon>
        <taxon>Metazoa</taxon>
        <taxon>Ecdysozoa</taxon>
        <taxon>Nematoda</taxon>
        <taxon>Chromadorea</taxon>
        <taxon>Rhabditida</taxon>
        <taxon>Tylenchina</taxon>
        <taxon>Panagrolaimomorpha</taxon>
        <taxon>Strongyloidoidea</taxon>
        <taxon>Steinernematidae</taxon>
        <taxon>Steinernema</taxon>
    </lineage>
</organism>